<keyword evidence="1" id="KW-0472">Membrane</keyword>
<gene>
    <name evidence="5" type="ORF">DV706_19190</name>
</gene>
<dbReference type="Proteomes" id="UP000296822">
    <property type="component" value="Plasmid unnamed1"/>
</dbReference>
<dbReference type="KEGG" id="nbg:DV706_19190"/>
<sequence>MNLAIAATTAAVIVVIAMAIEAPFALGTGVAVLVGAIAVIYFRGYLIPGTPSLTKRYFPARVLTLFDKAPARAEWVDGDPQSILLEIGVVVDDPLADDLALEPTFADEWRRSIDVHGADDVMVKQRLGWLADVDPTTLELEARPYSFVVRSDGVHLANWPSRAACVADAAAAMAFSECDPDWDRRPLSLRTDLLGVLRLFLERCPACDGSVALSQDVVESCCRTRNVVAATCLECDARLFEVDVDPDVLATE</sequence>
<evidence type="ECO:0000313" key="6">
    <source>
        <dbReference type="Proteomes" id="UP000296822"/>
    </source>
</evidence>
<feature type="transmembrane region" description="Helical" evidence="1">
    <location>
        <begin position="29"/>
        <end position="46"/>
    </location>
</feature>
<name>A0A4D6HRK7_9EURY</name>
<reference evidence="5 6" key="1">
    <citation type="journal article" date="2019" name="Nat. Commun.">
        <title>A new type of DNA phosphorothioation-based antiviral system in archaea.</title>
        <authorList>
            <person name="Xiong L."/>
            <person name="Liu S."/>
            <person name="Chen S."/>
            <person name="Xiao Y."/>
            <person name="Zhu B."/>
            <person name="Gao Y."/>
            <person name="Zhang Y."/>
            <person name="Chen B."/>
            <person name="Luo J."/>
            <person name="Deng Z."/>
            <person name="Chen X."/>
            <person name="Wang L."/>
            <person name="Chen S."/>
        </authorList>
    </citation>
    <scope>NUCLEOTIDE SEQUENCE [LARGE SCALE GENOMIC DNA]</scope>
    <source>
        <strain evidence="5 6">JCM 10635</strain>
        <plasmid evidence="5 6">unnamed1</plasmid>
    </source>
</reference>
<evidence type="ECO:0000259" key="4">
    <source>
        <dbReference type="Pfam" id="PF26238"/>
    </source>
</evidence>
<evidence type="ECO:0000256" key="1">
    <source>
        <dbReference type="SAM" id="Phobius"/>
    </source>
</evidence>
<evidence type="ECO:0000259" key="2">
    <source>
        <dbReference type="Pfam" id="PF26236"/>
    </source>
</evidence>
<dbReference type="Pfam" id="PF26237">
    <property type="entry name" value="DUF8054_C"/>
    <property type="match status" value="1"/>
</dbReference>
<keyword evidence="5" id="KW-0614">Plasmid</keyword>
<dbReference type="InterPro" id="IPR058674">
    <property type="entry name" value="DUF8054_N"/>
</dbReference>
<evidence type="ECO:0000313" key="5">
    <source>
        <dbReference type="EMBL" id="QCC56619.1"/>
    </source>
</evidence>
<geneLocation type="plasmid" evidence="5">
    <name>unnamed1</name>
</geneLocation>
<dbReference type="Pfam" id="PF26238">
    <property type="entry name" value="DUF8054_M"/>
    <property type="match status" value="1"/>
</dbReference>
<proteinExistence type="predicted"/>
<protein>
    <submittedName>
        <fullName evidence="5">Uncharacterized protein</fullName>
    </submittedName>
</protein>
<keyword evidence="1" id="KW-1133">Transmembrane helix</keyword>
<organism evidence="5 6">
    <name type="scientific">Natronorubrum bangense</name>
    <dbReference type="NCBI Taxonomy" id="61858"/>
    <lineage>
        <taxon>Archaea</taxon>
        <taxon>Methanobacteriati</taxon>
        <taxon>Methanobacteriota</taxon>
        <taxon>Stenosarchaea group</taxon>
        <taxon>Halobacteria</taxon>
        <taxon>Halobacteriales</taxon>
        <taxon>Natrialbaceae</taxon>
        <taxon>Natronorubrum</taxon>
    </lineage>
</organism>
<dbReference type="Pfam" id="PF26236">
    <property type="entry name" value="DUF8054_N"/>
    <property type="match status" value="1"/>
</dbReference>
<evidence type="ECO:0000259" key="3">
    <source>
        <dbReference type="Pfam" id="PF26237"/>
    </source>
</evidence>
<feature type="domain" description="DUF8054" evidence="2">
    <location>
        <begin position="2"/>
        <end position="69"/>
    </location>
</feature>
<dbReference type="InterPro" id="IPR058675">
    <property type="entry name" value="DUF8054_C"/>
</dbReference>
<dbReference type="AlphaFoldDB" id="A0A4D6HRK7"/>
<feature type="domain" description="DUF8054" evidence="4">
    <location>
        <begin position="79"/>
        <end position="199"/>
    </location>
</feature>
<feature type="domain" description="DUF8054" evidence="3">
    <location>
        <begin position="202"/>
        <end position="242"/>
    </location>
</feature>
<accession>A0A4D6HRK7</accession>
<keyword evidence="1" id="KW-0812">Transmembrane</keyword>
<dbReference type="InterPro" id="IPR058775">
    <property type="entry name" value="DUF8054_M"/>
</dbReference>
<dbReference type="EMBL" id="CP031306">
    <property type="protein sequence ID" value="QCC56619.1"/>
    <property type="molecule type" value="Genomic_DNA"/>
</dbReference>